<evidence type="ECO:0000313" key="1">
    <source>
        <dbReference type="EMBL" id="EFM05100.1"/>
    </source>
</evidence>
<evidence type="ECO:0000313" key="2">
    <source>
        <dbReference type="Proteomes" id="UP000005526"/>
    </source>
</evidence>
<dbReference type="HOGENOM" id="CLU_3155273_0_0_4"/>
<organism evidence="1 2">
    <name type="scientific">Neisseria meningitidis serogroup B (strain ATCC 13091 / M2091)</name>
    <dbReference type="NCBI Taxonomy" id="862513"/>
    <lineage>
        <taxon>Bacteria</taxon>
        <taxon>Pseudomonadati</taxon>
        <taxon>Pseudomonadota</taxon>
        <taxon>Betaproteobacteria</taxon>
        <taxon>Neisseriales</taxon>
        <taxon>Neisseriaceae</taxon>
        <taxon>Neisseria</taxon>
    </lineage>
</organism>
<protein>
    <submittedName>
        <fullName evidence="1">Uncharacterized protein</fullName>
    </submittedName>
</protein>
<sequence length="48" mass="5618">MAVPSTKKTAFGYSKRRSIQIKPKSTQNLIKTVQKRYQSYITFYLLCT</sequence>
<comment type="caution">
    <text evidence="1">The sequence shown here is derived from an EMBL/GenBank/DDBJ whole genome shotgun (WGS) entry which is preliminary data.</text>
</comment>
<gene>
    <name evidence="1" type="ORF">HMPREF0602_0398</name>
</gene>
<reference evidence="1 2" key="1">
    <citation type="submission" date="2010-07" db="EMBL/GenBank/DDBJ databases">
        <authorList>
            <person name="Muzny D."/>
            <person name="Qin X."/>
            <person name="Deng J."/>
            <person name="Jiang H."/>
            <person name="Liu Y."/>
            <person name="Qu J."/>
            <person name="Song X.-Z."/>
            <person name="Zhang L."/>
            <person name="Thornton R."/>
            <person name="Coyle M."/>
            <person name="Francisco L."/>
            <person name="Jackson L."/>
            <person name="Javaid M."/>
            <person name="Korchina V."/>
            <person name="Kovar C."/>
            <person name="Mata R."/>
            <person name="Mathew T."/>
            <person name="Ngo R."/>
            <person name="Nguyen L."/>
            <person name="Nguyen N."/>
            <person name="Okwuonu G."/>
            <person name="Ongeri F."/>
            <person name="Pham C."/>
            <person name="Simmons D."/>
            <person name="Wilczek-Boney K."/>
            <person name="Hale W."/>
            <person name="Jakkamsetti A."/>
            <person name="Pham P."/>
            <person name="Ruth R."/>
            <person name="San Lucas F."/>
            <person name="Warren J."/>
            <person name="Zhang J."/>
            <person name="Zhao Z."/>
            <person name="Zhou C."/>
            <person name="Zhu D."/>
            <person name="Lee S."/>
            <person name="Bess C."/>
            <person name="Blankenburg K."/>
            <person name="Forbes L."/>
            <person name="Fu Q."/>
            <person name="Gubbala S."/>
            <person name="Hirani K."/>
            <person name="Jayaseelan J.C."/>
            <person name="Lara F."/>
            <person name="Munidasa M."/>
            <person name="Palculict T."/>
            <person name="Patil S."/>
            <person name="Pu L.-L."/>
            <person name="Saada N."/>
            <person name="Tang L."/>
            <person name="Weissenberger G."/>
            <person name="Zhu Y."/>
            <person name="Hemphill L."/>
            <person name="Shang Y."/>
            <person name="Youmans B."/>
            <person name="Ayvaz T."/>
            <person name="Ross M."/>
            <person name="Santibanez J."/>
            <person name="Aqrawi P."/>
            <person name="Gross S."/>
            <person name="Joshi V."/>
            <person name="Fowler G."/>
            <person name="Nazareth L."/>
            <person name="Reid J."/>
            <person name="Worley K."/>
            <person name="Petrosino J."/>
            <person name="Highlander S."/>
            <person name="Gibbs R."/>
        </authorList>
    </citation>
    <scope>NUCLEOTIDE SEQUENCE [LARGE SCALE GENOMIC DNA]</scope>
    <source>
        <strain evidence="2">ATCC 13091 / M2091</strain>
    </source>
</reference>
<proteinExistence type="predicted"/>
<dbReference type="Proteomes" id="UP000005526">
    <property type="component" value="Unassembled WGS sequence"/>
</dbReference>
<dbReference type="EMBL" id="AEEF01000022">
    <property type="protein sequence ID" value="EFM05100.1"/>
    <property type="molecule type" value="Genomic_DNA"/>
</dbReference>
<accession>E0N7B8</accession>
<name>E0N7B8_NEIM3</name>
<dbReference type="AlphaFoldDB" id="E0N7B8"/>